<evidence type="ECO:0000256" key="3">
    <source>
        <dbReference type="ARBA" id="ARBA00021310"/>
    </source>
</evidence>
<dbReference type="InterPro" id="IPR003717">
    <property type="entry name" value="RecO"/>
</dbReference>
<dbReference type="EMBL" id="CP019434">
    <property type="protein sequence ID" value="APZ43314.1"/>
    <property type="molecule type" value="Genomic_DNA"/>
</dbReference>
<keyword evidence="11" id="KW-1185">Reference proteome</keyword>
<dbReference type="GO" id="GO:0043590">
    <property type="term" value="C:bacterial nucleoid"/>
    <property type="evidence" value="ECO:0007669"/>
    <property type="project" value="TreeGrafter"/>
</dbReference>
<dbReference type="NCBIfam" id="TIGR00613">
    <property type="entry name" value="reco"/>
    <property type="match status" value="1"/>
</dbReference>
<dbReference type="RefSeq" id="WP_076836955.1">
    <property type="nucleotide sequence ID" value="NZ_CP019434.1"/>
</dbReference>
<dbReference type="KEGG" id="afy:BW247_09560"/>
<keyword evidence="6 8" id="KW-0234">DNA repair</keyword>
<feature type="domain" description="DNA replication/recombination mediator RecO N-terminal" evidence="9">
    <location>
        <begin position="1"/>
        <end position="74"/>
    </location>
</feature>
<dbReference type="Pfam" id="PF02565">
    <property type="entry name" value="RecO_C"/>
    <property type="match status" value="1"/>
</dbReference>
<name>A0A1P8UHQ6_9GAMM</name>
<dbReference type="SUPFAM" id="SSF57863">
    <property type="entry name" value="ArfGap/RecO-like zinc finger"/>
    <property type="match status" value="1"/>
</dbReference>
<dbReference type="AlphaFoldDB" id="A0A1P8UHQ6"/>
<dbReference type="Proteomes" id="UP000243807">
    <property type="component" value="Chromosome"/>
</dbReference>
<evidence type="ECO:0000256" key="6">
    <source>
        <dbReference type="ARBA" id="ARBA00023204"/>
    </source>
</evidence>
<dbReference type="STRING" id="1765967.BW247_09560"/>
<dbReference type="InterPro" id="IPR022572">
    <property type="entry name" value="DNA_rep/recomb_RecO_N"/>
</dbReference>
<reference evidence="10 11" key="1">
    <citation type="submission" date="2017-01" db="EMBL/GenBank/DDBJ databases">
        <title>Draft sequence of Acidihalobacter ferrooxidans strain DSM 14175 (strain V8).</title>
        <authorList>
            <person name="Khaleque H.N."/>
            <person name="Ramsay J.P."/>
            <person name="Murphy R.J.T."/>
            <person name="Kaksonen A.H."/>
            <person name="Boxall N.J."/>
            <person name="Watkin E.L.J."/>
        </authorList>
    </citation>
    <scope>NUCLEOTIDE SEQUENCE [LARGE SCALE GENOMIC DNA]</scope>
    <source>
        <strain evidence="10 11">V8</strain>
    </source>
</reference>
<dbReference type="InterPro" id="IPR042242">
    <property type="entry name" value="RecO_C"/>
</dbReference>
<evidence type="ECO:0000259" key="9">
    <source>
        <dbReference type="Pfam" id="PF11967"/>
    </source>
</evidence>
<comment type="similarity">
    <text evidence="2 8">Belongs to the RecO family.</text>
</comment>
<dbReference type="SUPFAM" id="SSF50249">
    <property type="entry name" value="Nucleic acid-binding proteins"/>
    <property type="match status" value="1"/>
</dbReference>
<dbReference type="InterPro" id="IPR012340">
    <property type="entry name" value="NA-bd_OB-fold"/>
</dbReference>
<evidence type="ECO:0000256" key="1">
    <source>
        <dbReference type="ARBA" id="ARBA00003065"/>
    </source>
</evidence>
<evidence type="ECO:0000313" key="10">
    <source>
        <dbReference type="EMBL" id="APZ43314.1"/>
    </source>
</evidence>
<evidence type="ECO:0000256" key="7">
    <source>
        <dbReference type="ARBA" id="ARBA00033409"/>
    </source>
</evidence>
<evidence type="ECO:0000256" key="2">
    <source>
        <dbReference type="ARBA" id="ARBA00007452"/>
    </source>
</evidence>
<comment type="function">
    <text evidence="1 8">Involved in DNA repair and RecF pathway recombination.</text>
</comment>
<dbReference type="HAMAP" id="MF_00201">
    <property type="entry name" value="RecO"/>
    <property type="match status" value="1"/>
</dbReference>
<proteinExistence type="inferred from homology"/>
<dbReference type="InterPro" id="IPR037278">
    <property type="entry name" value="ARFGAP/RecO"/>
</dbReference>
<gene>
    <name evidence="8" type="primary">recO</name>
    <name evidence="10" type="ORF">BW247_09560</name>
</gene>
<accession>A0A1P8UHQ6</accession>
<sequence>MSELQDEGYVLHARAYRETSLLLEVLTADHGRLGLIARGARRGRGGQAGALQPFHRLQLRWSPRGELHTLTGAEELDRHRLPPAGLPAALYLNELLMRLLTRHDACDEIFQAYARALMQMAAGEALEPVLRDFELDLLDALGYGLTLAYAADGEALDPQARYRYVEQHGAVRTAGQGADTFPGSALLAMAARDWREAQTRRVAKQLLRGALEARLGRRALRTRELLGGLARLRRMADNNAPDL</sequence>
<dbReference type="Pfam" id="PF11967">
    <property type="entry name" value="RecO_N"/>
    <property type="match status" value="1"/>
</dbReference>
<dbReference type="PANTHER" id="PTHR33991:SF1">
    <property type="entry name" value="DNA REPAIR PROTEIN RECO"/>
    <property type="match status" value="1"/>
</dbReference>
<evidence type="ECO:0000256" key="8">
    <source>
        <dbReference type="HAMAP-Rule" id="MF_00201"/>
    </source>
</evidence>
<keyword evidence="4 8" id="KW-0227">DNA damage</keyword>
<evidence type="ECO:0000256" key="5">
    <source>
        <dbReference type="ARBA" id="ARBA00023172"/>
    </source>
</evidence>
<dbReference type="Gene3D" id="1.20.1440.120">
    <property type="entry name" value="Recombination protein O, C-terminal domain"/>
    <property type="match status" value="1"/>
</dbReference>
<protein>
    <recommendedName>
        <fullName evidence="3 8">DNA repair protein RecO</fullName>
    </recommendedName>
    <alternativeName>
        <fullName evidence="7 8">Recombination protein O</fullName>
    </alternativeName>
</protein>
<evidence type="ECO:0000256" key="4">
    <source>
        <dbReference type="ARBA" id="ARBA00022763"/>
    </source>
</evidence>
<dbReference type="GO" id="GO:0006302">
    <property type="term" value="P:double-strand break repair"/>
    <property type="evidence" value="ECO:0007669"/>
    <property type="project" value="TreeGrafter"/>
</dbReference>
<dbReference type="Gene3D" id="2.40.50.140">
    <property type="entry name" value="Nucleic acid-binding proteins"/>
    <property type="match status" value="1"/>
</dbReference>
<dbReference type="GO" id="GO:0006310">
    <property type="term" value="P:DNA recombination"/>
    <property type="evidence" value="ECO:0007669"/>
    <property type="project" value="UniProtKB-UniRule"/>
</dbReference>
<organism evidence="10 11">
    <name type="scientific">Acidihalobacter ferrooxydans</name>
    <dbReference type="NCBI Taxonomy" id="1765967"/>
    <lineage>
        <taxon>Bacteria</taxon>
        <taxon>Pseudomonadati</taxon>
        <taxon>Pseudomonadota</taxon>
        <taxon>Gammaproteobacteria</taxon>
        <taxon>Chromatiales</taxon>
        <taxon>Ectothiorhodospiraceae</taxon>
        <taxon>Acidihalobacter</taxon>
    </lineage>
</organism>
<keyword evidence="5 8" id="KW-0233">DNA recombination</keyword>
<dbReference type="OrthoDB" id="9804792at2"/>
<evidence type="ECO:0000313" key="11">
    <source>
        <dbReference type="Proteomes" id="UP000243807"/>
    </source>
</evidence>
<dbReference type="PANTHER" id="PTHR33991">
    <property type="entry name" value="DNA REPAIR PROTEIN RECO"/>
    <property type="match status" value="1"/>
</dbReference>